<name>A0A8J3INZ1_9CHLR</name>
<sequence length="101" mass="11549">MDKGVLNSYDVDFTKQNAILRNAAVKQKKSQNRKNGICYLCEKEAKQTPEGQLTRDRIPPECFAPELLASFTATSTSRFHYAFACRTCNNYYSDLEKNLKT</sequence>
<proteinExistence type="predicted"/>
<comment type="caution">
    <text evidence="1">The sequence shown here is derived from an EMBL/GenBank/DDBJ whole genome shotgun (WGS) entry which is preliminary data.</text>
</comment>
<dbReference type="Gene3D" id="1.10.30.50">
    <property type="match status" value="1"/>
</dbReference>
<dbReference type="EMBL" id="BNJK01000001">
    <property type="protein sequence ID" value="GHO94245.1"/>
    <property type="molecule type" value="Genomic_DNA"/>
</dbReference>
<dbReference type="Proteomes" id="UP000597444">
    <property type="component" value="Unassembled WGS sequence"/>
</dbReference>
<evidence type="ECO:0000313" key="2">
    <source>
        <dbReference type="Proteomes" id="UP000597444"/>
    </source>
</evidence>
<gene>
    <name evidence="1" type="ORF">KSF_042930</name>
</gene>
<protein>
    <submittedName>
        <fullName evidence="1">Uncharacterized protein</fullName>
    </submittedName>
</protein>
<evidence type="ECO:0000313" key="1">
    <source>
        <dbReference type="EMBL" id="GHO94245.1"/>
    </source>
</evidence>
<dbReference type="AlphaFoldDB" id="A0A8J3INZ1"/>
<keyword evidence="2" id="KW-1185">Reference proteome</keyword>
<organism evidence="1 2">
    <name type="scientific">Reticulibacter mediterranei</name>
    <dbReference type="NCBI Taxonomy" id="2778369"/>
    <lineage>
        <taxon>Bacteria</taxon>
        <taxon>Bacillati</taxon>
        <taxon>Chloroflexota</taxon>
        <taxon>Ktedonobacteria</taxon>
        <taxon>Ktedonobacterales</taxon>
        <taxon>Reticulibacteraceae</taxon>
        <taxon>Reticulibacter</taxon>
    </lineage>
</organism>
<reference evidence="1" key="1">
    <citation type="submission" date="2020-10" db="EMBL/GenBank/DDBJ databases">
        <title>Taxonomic study of unclassified bacteria belonging to the class Ktedonobacteria.</title>
        <authorList>
            <person name="Yabe S."/>
            <person name="Wang C.M."/>
            <person name="Zheng Y."/>
            <person name="Sakai Y."/>
            <person name="Cavaletti L."/>
            <person name="Monciardini P."/>
            <person name="Donadio S."/>
        </authorList>
    </citation>
    <scope>NUCLEOTIDE SEQUENCE</scope>
    <source>
        <strain evidence="1">ID150040</strain>
    </source>
</reference>
<accession>A0A8J3INZ1</accession>